<name>A0A371DA25_9APHY</name>
<reference evidence="4 5" key="1">
    <citation type="journal article" date="2018" name="Biotechnol. Biofuels">
        <title>Integrative visual omics of the white-rot fungus Polyporus brumalis exposes the biotechnological potential of its oxidative enzymes for delignifying raw plant biomass.</title>
        <authorList>
            <person name="Miyauchi S."/>
            <person name="Rancon A."/>
            <person name="Drula E."/>
            <person name="Hage H."/>
            <person name="Chaduli D."/>
            <person name="Favel A."/>
            <person name="Grisel S."/>
            <person name="Henrissat B."/>
            <person name="Herpoel-Gimbert I."/>
            <person name="Ruiz-Duenas F.J."/>
            <person name="Chevret D."/>
            <person name="Hainaut M."/>
            <person name="Lin J."/>
            <person name="Wang M."/>
            <person name="Pangilinan J."/>
            <person name="Lipzen A."/>
            <person name="Lesage-Meessen L."/>
            <person name="Navarro D."/>
            <person name="Riley R."/>
            <person name="Grigoriev I.V."/>
            <person name="Zhou S."/>
            <person name="Raouche S."/>
            <person name="Rosso M.N."/>
        </authorList>
    </citation>
    <scope>NUCLEOTIDE SEQUENCE [LARGE SCALE GENOMIC DNA]</scope>
    <source>
        <strain evidence="4 5">BRFM 1820</strain>
    </source>
</reference>
<keyword evidence="5" id="KW-1185">Reference proteome</keyword>
<dbReference type="PANTHER" id="PTHR43364:SF9">
    <property type="entry name" value="OXIDOREDUCTASE"/>
    <property type="match status" value="1"/>
</dbReference>
<dbReference type="InterPro" id="IPR023210">
    <property type="entry name" value="NADP_OxRdtase_dom"/>
</dbReference>
<dbReference type="Pfam" id="PF00248">
    <property type="entry name" value="Aldo_ket_red"/>
    <property type="match status" value="1"/>
</dbReference>
<keyword evidence="1" id="KW-0521">NADP</keyword>
<dbReference type="FunFam" id="3.20.20.100:FF:000004">
    <property type="entry name" value="Oxidoreductase, aldo/keto reductase"/>
    <property type="match status" value="1"/>
</dbReference>
<keyword evidence="2" id="KW-0560">Oxidoreductase</keyword>
<evidence type="ECO:0000256" key="2">
    <source>
        <dbReference type="ARBA" id="ARBA00023002"/>
    </source>
</evidence>
<sequence>MSQAVQVEYRQLGKSGLRVSVPILGGMAFGDPRWAPWMLPEEKALPILKAAWDAGINTIDTANMYSNGESERMIRLFMEKYSIPREKLVIATKVFFIVAEDPNVNTSLAHWSLATTRDYVNQGGLSRTAIFNQVEASLKRLGTSYIDLLQVHMFDAAIPIEETMKALHDLVQSGKVRYIGASNMRTWQFAEMNRVAELHGWTTFVSMQVEYSLLYRNEELEMIPYCNYKGIGVIPYAPLLTGHLARPAGTDLTDRAKALVGSPFEKKLRESDIQILRRVEEVAHKKAWSMSQVALAWIAAKVASPIVGVNKVERLHDNITSGKTLTPDEIQYLEELYEVQKPRF</sequence>
<dbReference type="GO" id="GO:0016491">
    <property type="term" value="F:oxidoreductase activity"/>
    <property type="evidence" value="ECO:0007669"/>
    <property type="project" value="UniProtKB-KW"/>
</dbReference>
<accession>A0A371DA25</accession>
<dbReference type="AlphaFoldDB" id="A0A371DA25"/>
<dbReference type="OrthoDB" id="1720422at2759"/>
<evidence type="ECO:0000259" key="3">
    <source>
        <dbReference type="Pfam" id="PF00248"/>
    </source>
</evidence>
<feature type="domain" description="NADP-dependent oxidoreductase" evidence="3">
    <location>
        <begin position="23"/>
        <end position="338"/>
    </location>
</feature>
<dbReference type="Gene3D" id="3.20.20.100">
    <property type="entry name" value="NADP-dependent oxidoreductase domain"/>
    <property type="match status" value="1"/>
</dbReference>
<proteinExistence type="predicted"/>
<dbReference type="GO" id="GO:0005829">
    <property type="term" value="C:cytosol"/>
    <property type="evidence" value="ECO:0007669"/>
    <property type="project" value="UniProtKB-ARBA"/>
</dbReference>
<evidence type="ECO:0000256" key="1">
    <source>
        <dbReference type="ARBA" id="ARBA00022857"/>
    </source>
</evidence>
<organism evidence="4 5">
    <name type="scientific">Lentinus brumalis</name>
    <dbReference type="NCBI Taxonomy" id="2498619"/>
    <lineage>
        <taxon>Eukaryota</taxon>
        <taxon>Fungi</taxon>
        <taxon>Dikarya</taxon>
        <taxon>Basidiomycota</taxon>
        <taxon>Agaricomycotina</taxon>
        <taxon>Agaricomycetes</taxon>
        <taxon>Polyporales</taxon>
        <taxon>Polyporaceae</taxon>
        <taxon>Lentinus</taxon>
    </lineage>
</organism>
<dbReference type="STRING" id="139420.A0A371DA25"/>
<dbReference type="CDD" id="cd19079">
    <property type="entry name" value="AKR_EcYajO-like"/>
    <property type="match status" value="1"/>
</dbReference>
<dbReference type="InterPro" id="IPR050523">
    <property type="entry name" value="AKR_Detox_Biosynth"/>
</dbReference>
<dbReference type="InterPro" id="IPR036812">
    <property type="entry name" value="NAD(P)_OxRdtase_dom_sf"/>
</dbReference>
<dbReference type="Proteomes" id="UP000256964">
    <property type="component" value="Unassembled WGS sequence"/>
</dbReference>
<protein>
    <submittedName>
        <fullName evidence="4">Aldo/keto reductase</fullName>
    </submittedName>
</protein>
<dbReference type="SUPFAM" id="SSF51430">
    <property type="entry name" value="NAD(P)-linked oxidoreductase"/>
    <property type="match status" value="1"/>
</dbReference>
<dbReference type="EMBL" id="KZ857405">
    <property type="protein sequence ID" value="RDX49395.1"/>
    <property type="molecule type" value="Genomic_DNA"/>
</dbReference>
<dbReference type="PANTHER" id="PTHR43364">
    <property type="entry name" value="NADH-SPECIFIC METHYLGLYOXAL REDUCTASE-RELATED"/>
    <property type="match status" value="1"/>
</dbReference>
<evidence type="ECO:0000313" key="4">
    <source>
        <dbReference type="EMBL" id="RDX49395.1"/>
    </source>
</evidence>
<gene>
    <name evidence="4" type="ORF">OH76DRAFT_1350725</name>
</gene>
<evidence type="ECO:0000313" key="5">
    <source>
        <dbReference type="Proteomes" id="UP000256964"/>
    </source>
</evidence>